<evidence type="ECO:0000313" key="2">
    <source>
        <dbReference type="EMBL" id="KAK6354102.1"/>
    </source>
</evidence>
<dbReference type="EMBL" id="JAVHNS010000005">
    <property type="protein sequence ID" value="KAK6354102.1"/>
    <property type="molecule type" value="Genomic_DNA"/>
</dbReference>
<accession>A0AAV9V5S9</accession>
<name>A0AAV9V5S9_9PEZI</name>
<keyword evidence="1" id="KW-0175">Coiled coil</keyword>
<evidence type="ECO:0000256" key="1">
    <source>
        <dbReference type="SAM" id="Coils"/>
    </source>
</evidence>
<protein>
    <submittedName>
        <fullName evidence="2">Uncharacterized protein</fullName>
    </submittedName>
</protein>
<organism evidence="2 3">
    <name type="scientific">Orbilia blumenaviensis</name>
    <dbReference type="NCBI Taxonomy" id="1796055"/>
    <lineage>
        <taxon>Eukaryota</taxon>
        <taxon>Fungi</taxon>
        <taxon>Dikarya</taxon>
        <taxon>Ascomycota</taxon>
        <taxon>Pezizomycotina</taxon>
        <taxon>Orbiliomycetes</taxon>
        <taxon>Orbiliales</taxon>
        <taxon>Orbiliaceae</taxon>
        <taxon>Orbilia</taxon>
    </lineage>
</organism>
<sequence length="77" mass="9097">MEAPETQARKFAKQKAEEFKRLPTIGDYVRACHSDPEQVKAREAEAKNLRRAKEEIERAKGEWEEKFMRDFAGDWRA</sequence>
<gene>
    <name evidence="2" type="ORF">TWF730_008520</name>
</gene>
<keyword evidence="3" id="KW-1185">Reference proteome</keyword>
<evidence type="ECO:0000313" key="3">
    <source>
        <dbReference type="Proteomes" id="UP001373714"/>
    </source>
</evidence>
<dbReference type="Proteomes" id="UP001373714">
    <property type="component" value="Unassembled WGS sequence"/>
</dbReference>
<feature type="coiled-coil region" evidence="1">
    <location>
        <begin position="39"/>
        <end position="66"/>
    </location>
</feature>
<reference evidence="2 3" key="1">
    <citation type="submission" date="2019-10" db="EMBL/GenBank/DDBJ databases">
        <authorList>
            <person name="Palmer J.M."/>
        </authorList>
    </citation>
    <scope>NUCLEOTIDE SEQUENCE [LARGE SCALE GENOMIC DNA]</scope>
    <source>
        <strain evidence="2 3">TWF730</strain>
    </source>
</reference>
<proteinExistence type="predicted"/>
<dbReference type="AlphaFoldDB" id="A0AAV9V5S9"/>
<comment type="caution">
    <text evidence="2">The sequence shown here is derived from an EMBL/GenBank/DDBJ whole genome shotgun (WGS) entry which is preliminary data.</text>
</comment>